<gene>
    <name evidence="1" type="ORF">GCM10010508_62560</name>
</gene>
<protein>
    <submittedName>
        <fullName evidence="1">Uncharacterized protein</fullName>
    </submittedName>
</protein>
<evidence type="ECO:0000313" key="2">
    <source>
        <dbReference type="Proteomes" id="UP000608955"/>
    </source>
</evidence>
<reference evidence="1" key="2">
    <citation type="submission" date="2020-09" db="EMBL/GenBank/DDBJ databases">
        <authorList>
            <person name="Sun Q."/>
            <person name="Ohkuma M."/>
        </authorList>
    </citation>
    <scope>NUCLEOTIDE SEQUENCE</scope>
    <source>
        <strain evidence="1">JCM 4654</strain>
    </source>
</reference>
<keyword evidence="2" id="KW-1185">Reference proteome</keyword>
<organism evidence="1 2">
    <name type="scientific">Streptomyces naganishii JCM 4654</name>
    <dbReference type="NCBI Taxonomy" id="1306179"/>
    <lineage>
        <taxon>Bacteria</taxon>
        <taxon>Bacillati</taxon>
        <taxon>Actinomycetota</taxon>
        <taxon>Actinomycetes</taxon>
        <taxon>Kitasatosporales</taxon>
        <taxon>Streptomycetaceae</taxon>
        <taxon>Streptomyces</taxon>
    </lineage>
</organism>
<accession>A0A919CYH7</accession>
<dbReference type="AlphaFoldDB" id="A0A919CYH7"/>
<evidence type="ECO:0000313" key="1">
    <source>
        <dbReference type="EMBL" id="GHD95923.1"/>
    </source>
</evidence>
<dbReference type="Proteomes" id="UP000608955">
    <property type="component" value="Unassembled WGS sequence"/>
</dbReference>
<name>A0A919CYH7_9ACTN</name>
<proteinExistence type="predicted"/>
<comment type="caution">
    <text evidence="1">The sequence shown here is derived from an EMBL/GenBank/DDBJ whole genome shotgun (WGS) entry which is preliminary data.</text>
</comment>
<sequence length="94" mass="10131">MRSSRSRINCCSALATGGHFLLAAWLNPREFPTWGPILRASPPRAERGSAIGVAREAPEALVSNLVGQHVRPSWTKSGGYLTASDRNCLSLRGN</sequence>
<reference evidence="1" key="1">
    <citation type="journal article" date="2014" name="Int. J. Syst. Evol. Microbiol.">
        <title>Complete genome sequence of Corynebacterium casei LMG S-19264T (=DSM 44701T), isolated from a smear-ripened cheese.</title>
        <authorList>
            <consortium name="US DOE Joint Genome Institute (JGI-PGF)"/>
            <person name="Walter F."/>
            <person name="Albersmeier A."/>
            <person name="Kalinowski J."/>
            <person name="Ruckert C."/>
        </authorList>
    </citation>
    <scope>NUCLEOTIDE SEQUENCE</scope>
    <source>
        <strain evidence="1">JCM 4654</strain>
    </source>
</reference>
<dbReference type="EMBL" id="BMVF01000024">
    <property type="protein sequence ID" value="GHD95923.1"/>
    <property type="molecule type" value="Genomic_DNA"/>
</dbReference>